<feature type="binding site" evidence="17">
    <location>
        <position position="138"/>
    </location>
    <ligand>
        <name>Ca(2+)</name>
        <dbReference type="ChEBI" id="CHEBI:29108"/>
        <label>1</label>
    </ligand>
</feature>
<dbReference type="FunFam" id="3.40.390.10:FF:000007">
    <property type="entry name" value="Collagenase 3"/>
    <property type="match status" value="1"/>
</dbReference>
<dbReference type="GeneID" id="102388409"/>
<evidence type="ECO:0000259" key="22">
    <source>
        <dbReference type="SMART" id="SM00235"/>
    </source>
</evidence>
<accession>A0A1U7SLT7</accession>
<dbReference type="OrthoDB" id="406838at2759"/>
<dbReference type="PROSITE" id="PS51642">
    <property type="entry name" value="HEMOPEXIN_2"/>
    <property type="match status" value="3"/>
</dbReference>
<dbReference type="AlphaFoldDB" id="A0A1U7SLT7"/>
<feature type="binding site" evidence="16">
    <location>
        <position position="155"/>
    </location>
    <ligand>
        <name>Zn(2+)</name>
        <dbReference type="ChEBI" id="CHEBI:29105"/>
        <label>2</label>
        <note>catalytic</note>
    </ligand>
</feature>
<dbReference type="Gene3D" id="3.40.390.10">
    <property type="entry name" value="Collagenase (Catalytic Domain)"/>
    <property type="match status" value="1"/>
</dbReference>
<keyword evidence="6 16" id="KW-0479">Metal-binding</keyword>
<feature type="binding site" evidence="17">
    <location>
        <position position="120"/>
    </location>
    <ligand>
        <name>Zn(2+)</name>
        <dbReference type="ChEBI" id="CHEBI:29105"/>
        <label>1</label>
    </ligand>
</feature>
<dbReference type="SMART" id="SM00120">
    <property type="entry name" value="HX"/>
    <property type="match status" value="4"/>
</dbReference>
<evidence type="ECO:0000313" key="24">
    <source>
        <dbReference type="RefSeq" id="XP_006038121.1"/>
    </source>
</evidence>
<dbReference type="RefSeq" id="XP_006038121.1">
    <property type="nucleotide sequence ID" value="XM_006038059.1"/>
</dbReference>
<evidence type="ECO:0000256" key="5">
    <source>
        <dbReference type="ARBA" id="ARBA00022670"/>
    </source>
</evidence>
<feature type="binding site" evidence="17">
    <location>
        <position position="104"/>
    </location>
    <ligand>
        <name>Zn(2+)</name>
        <dbReference type="ChEBI" id="CHEBI:29105"/>
        <label>1</label>
    </ligand>
</feature>
<organism evidence="23 24">
    <name type="scientific">Alligator sinensis</name>
    <name type="common">Chinese alligator</name>
    <dbReference type="NCBI Taxonomy" id="38654"/>
    <lineage>
        <taxon>Eukaryota</taxon>
        <taxon>Metazoa</taxon>
        <taxon>Chordata</taxon>
        <taxon>Craniata</taxon>
        <taxon>Vertebrata</taxon>
        <taxon>Euteleostomi</taxon>
        <taxon>Archelosauria</taxon>
        <taxon>Archosauria</taxon>
        <taxon>Crocodylia</taxon>
        <taxon>Alligatoridae</taxon>
        <taxon>Alligatorinae</taxon>
        <taxon>Alligator</taxon>
    </lineage>
</organism>
<feature type="binding site" evidence="17">
    <location>
        <position position="129"/>
    </location>
    <ligand>
        <name>Ca(2+)</name>
        <dbReference type="ChEBI" id="CHEBI:29108"/>
        <label>2</label>
    </ligand>
</feature>
<dbReference type="InterPro" id="IPR024079">
    <property type="entry name" value="MetalloPept_cat_dom_sf"/>
</dbReference>
<feature type="binding site" evidence="17">
    <location>
        <position position="266"/>
    </location>
    <ligand>
        <name>Ca(2+)</name>
        <dbReference type="ChEBI" id="CHEBI:29108"/>
        <label>5</label>
    </ligand>
</feature>
<keyword evidence="14 18" id="KW-1015">Disulfide bond</keyword>
<dbReference type="GO" id="GO:0006508">
    <property type="term" value="P:proteolysis"/>
    <property type="evidence" value="ECO:0007669"/>
    <property type="project" value="UniProtKB-KW"/>
</dbReference>
<name>A0A1U7SLT7_ALLSI</name>
<dbReference type="SUPFAM" id="SSF50923">
    <property type="entry name" value="Hemopexin-like domain"/>
    <property type="match status" value="1"/>
</dbReference>
<keyword evidence="13" id="KW-0865">Zymogen</keyword>
<feature type="binding site" evidence="17">
    <location>
        <position position="112"/>
    </location>
    <ligand>
        <name>Ca(2+)</name>
        <dbReference type="ChEBI" id="CHEBI:29108"/>
        <label>3</label>
    </ligand>
</feature>
<feature type="binding site" evidence="17">
    <location>
        <position position="60"/>
    </location>
    <ligand>
        <name>Ca(2+)</name>
        <dbReference type="ChEBI" id="CHEBI:29108"/>
        <label>1</label>
    </ligand>
</feature>
<feature type="disulfide bond" evidence="18">
    <location>
        <begin position="213"/>
        <end position="399"/>
    </location>
</feature>
<dbReference type="InterPro" id="IPR021190">
    <property type="entry name" value="Pept_M10A"/>
</dbReference>
<feature type="binding site" evidence="17">
    <location>
        <position position="173"/>
    </location>
    <ligand>
        <name>Zn(2+)</name>
        <dbReference type="ChEBI" id="CHEBI:29105"/>
        <label>2</label>
        <note>catalytic</note>
    </ligand>
</feature>
<dbReference type="eggNOG" id="KOG1565">
    <property type="taxonomic scope" value="Eukaryota"/>
</dbReference>
<dbReference type="InParanoid" id="A0A1U7SLT7"/>
<dbReference type="GO" id="GO:0031012">
    <property type="term" value="C:extracellular matrix"/>
    <property type="evidence" value="ECO:0007669"/>
    <property type="project" value="InterPro"/>
</dbReference>
<gene>
    <name evidence="24" type="primary">LOC102388409</name>
</gene>
<evidence type="ECO:0000256" key="10">
    <source>
        <dbReference type="ARBA" id="ARBA00022833"/>
    </source>
</evidence>
<protein>
    <submittedName>
        <fullName evidence="24">Matrix metalloproteinase-27</fullName>
    </submittedName>
</protein>
<evidence type="ECO:0000256" key="4">
    <source>
        <dbReference type="ARBA" id="ARBA00022530"/>
    </source>
</evidence>
<evidence type="ECO:0000256" key="15">
    <source>
        <dbReference type="PIRSR" id="PIRSR001191-1"/>
    </source>
</evidence>
<evidence type="ECO:0000256" key="8">
    <source>
        <dbReference type="ARBA" id="ARBA00022737"/>
    </source>
</evidence>
<dbReference type="PANTHER" id="PTHR10201:SF115">
    <property type="entry name" value="MATRIX METALLOPROTEINASE-27"/>
    <property type="match status" value="1"/>
</dbReference>
<dbReference type="GO" id="GO:0008270">
    <property type="term" value="F:zinc ion binding"/>
    <property type="evidence" value="ECO:0007669"/>
    <property type="project" value="InterPro"/>
</dbReference>
<feature type="binding site" evidence="17">
    <location>
        <position position="360"/>
    </location>
    <ligand>
        <name>Ca(2+)</name>
        <dbReference type="ChEBI" id="CHEBI:29108"/>
        <label>4</label>
    </ligand>
</feature>
<keyword evidence="5" id="KW-0645">Protease</keyword>
<dbReference type="GO" id="GO:0030198">
    <property type="term" value="P:extracellular matrix organization"/>
    <property type="evidence" value="ECO:0007669"/>
    <property type="project" value="TreeGrafter"/>
</dbReference>
<feature type="repeat" description="Hemopexin" evidence="21">
    <location>
        <begin position="260"/>
        <end position="305"/>
    </location>
</feature>
<evidence type="ECO:0000256" key="9">
    <source>
        <dbReference type="ARBA" id="ARBA00022801"/>
    </source>
</evidence>
<dbReference type="KEGG" id="asn:102388409"/>
<sequence>MFEKIQKLHTCLGLNVIRKQEFQNVGVMQESTCGDADVGTILPGWQKNRLTYRILNSTLDMKEKDVDKAIRKAFQLWSTVTPLSFSGIYEGTADIRITFVTRAHDSCPCNFDGPYGRLAHAFPPSESLGGKVHFDEDENWTAGSDGFNLFLVAAHELGHVLGLPHSADPRALMFPSYAYFKVYDFPLSQDDIICIQAIYGPRSFLPVKSSKVCGSKVSFSAITTLRREVMFVKGKYLWRVYPDTFEVELELISTFLPFLPFGIQAAYENSKDQTLFFKGNNFWVISGYQELPGYPKNISILGFPSSVKKIDAAVSNKNTGKTDFFVGDKYWRYDENSQTMKRGYPQRIVDDFPGIGSKVDTVFQYKGLLYFFYRSKQREFNPNTNNVVRELKSNSWFHC</sequence>
<evidence type="ECO:0000256" key="11">
    <source>
        <dbReference type="ARBA" id="ARBA00022837"/>
    </source>
</evidence>
<reference evidence="24" key="1">
    <citation type="submission" date="2025-08" db="UniProtKB">
        <authorList>
            <consortium name="RefSeq"/>
        </authorList>
    </citation>
    <scope>IDENTIFICATION</scope>
</reference>
<evidence type="ECO:0000256" key="17">
    <source>
        <dbReference type="PIRSR" id="PIRSR621190-2"/>
    </source>
</evidence>
<evidence type="ECO:0000256" key="3">
    <source>
        <dbReference type="ARBA" id="ARBA00022525"/>
    </source>
</evidence>
<evidence type="ECO:0000256" key="16">
    <source>
        <dbReference type="PIRSR" id="PIRSR001191-2"/>
    </source>
</evidence>
<evidence type="ECO:0000256" key="20">
    <source>
        <dbReference type="PIRSR" id="PIRSR621190-5"/>
    </source>
</evidence>
<dbReference type="Proteomes" id="UP000189705">
    <property type="component" value="Unplaced"/>
</dbReference>
<feature type="binding site" evidence="17">
    <location>
        <position position="135"/>
    </location>
    <ligand>
        <name>Ca(2+)</name>
        <dbReference type="ChEBI" id="CHEBI:29108"/>
        <label>3</label>
    </ligand>
</feature>
<dbReference type="InterPro" id="IPR018487">
    <property type="entry name" value="Hemopexin-like_repeat"/>
</dbReference>
<feature type="binding site" evidence="17">
    <location>
        <position position="138"/>
    </location>
    <ligand>
        <name>Ca(2+)</name>
        <dbReference type="ChEBI" id="CHEBI:29108"/>
        <label>3</label>
    </ligand>
</feature>
<comment type="cofactor">
    <cofactor evidence="17">
        <name>Zn(2+)</name>
        <dbReference type="ChEBI" id="CHEBI:29105"/>
    </cofactor>
    <text evidence="17">Binds 2 Zn(2+) ions per subunit.</text>
</comment>
<feature type="binding site" evidence="17">
    <location>
        <position position="313"/>
    </location>
    <ligand>
        <name>Ca(2+)</name>
        <dbReference type="ChEBI" id="CHEBI:29108"/>
        <label>5</label>
    </ligand>
</feature>
<evidence type="ECO:0000256" key="1">
    <source>
        <dbReference type="ARBA" id="ARBA00004498"/>
    </source>
</evidence>
<keyword evidence="9" id="KW-0378">Hydrolase</keyword>
<feature type="short sequence motif" description="Cysteine switch" evidence="20">
    <location>
        <begin position="31"/>
        <end position="38"/>
    </location>
</feature>
<keyword evidence="10 16" id="KW-0862">Zinc</keyword>
<feature type="binding site" evidence="17">
    <location>
        <position position="94"/>
    </location>
    <ligand>
        <name>Ca(2+)</name>
        <dbReference type="ChEBI" id="CHEBI:29108"/>
        <label>2</label>
    </ligand>
</feature>
<dbReference type="InterPro" id="IPR033739">
    <property type="entry name" value="M10A_MMP"/>
</dbReference>
<evidence type="ECO:0000256" key="13">
    <source>
        <dbReference type="ARBA" id="ARBA00023145"/>
    </source>
</evidence>
<feature type="binding site" evidence="16">
    <location>
        <position position="165"/>
    </location>
    <ligand>
        <name>Zn(2+)</name>
        <dbReference type="ChEBI" id="CHEBI:29105"/>
        <label>2</label>
        <note>catalytic</note>
    </ligand>
</feature>
<proteinExistence type="inferred from homology"/>
<evidence type="ECO:0000256" key="14">
    <source>
        <dbReference type="ARBA" id="ARBA00023157"/>
    </source>
</evidence>
<dbReference type="PRINTS" id="PR00138">
    <property type="entry name" value="MATRIXIN"/>
</dbReference>
<evidence type="ECO:0000256" key="12">
    <source>
        <dbReference type="ARBA" id="ARBA00023049"/>
    </source>
</evidence>
<feature type="binding site" evidence="17">
    <location>
        <position position="222"/>
    </location>
    <ligand>
        <name>Ca(2+)</name>
        <dbReference type="ChEBI" id="CHEBI:29108"/>
        <label>5</label>
    </ligand>
</feature>
<dbReference type="InterPro" id="IPR001818">
    <property type="entry name" value="Pept_M10_metallopeptidase"/>
</dbReference>
<keyword evidence="4" id="KW-0272">Extracellular matrix</keyword>
<evidence type="ECO:0000256" key="18">
    <source>
        <dbReference type="PIRSR" id="PIRSR621190-3"/>
    </source>
</evidence>
<keyword evidence="8" id="KW-0677">Repeat</keyword>
<dbReference type="PANTHER" id="PTHR10201">
    <property type="entry name" value="MATRIX METALLOPROTEINASE"/>
    <property type="match status" value="1"/>
</dbReference>
<keyword evidence="12 24" id="KW-0482">Metalloprotease</keyword>
<dbReference type="InterPro" id="IPR036375">
    <property type="entry name" value="Hemopexin-like_dom_sf"/>
</dbReference>
<feature type="binding site" evidence="17">
    <location>
        <position position="113"/>
    </location>
    <ligand>
        <name>Ca(2+)</name>
        <dbReference type="ChEBI" id="CHEBI:29108"/>
        <label>3</label>
    </ligand>
</feature>
<feature type="repeat" description="Hemopexin" evidence="21">
    <location>
        <begin position="307"/>
        <end position="355"/>
    </location>
</feature>
<dbReference type="InterPro" id="IPR000585">
    <property type="entry name" value="Hemopexin-like_dom"/>
</dbReference>
<evidence type="ECO:0000256" key="21">
    <source>
        <dbReference type="PROSITE-ProRule" id="PRU01011"/>
    </source>
</evidence>
<feature type="binding site" description="in inhibited form" evidence="17">
    <location>
        <position position="33"/>
    </location>
    <ligand>
        <name>Zn(2+)</name>
        <dbReference type="ChEBI" id="CHEBI:29105"/>
        <label>2</label>
        <note>catalytic</note>
    </ligand>
</feature>
<feature type="binding site" evidence="17">
    <location>
        <position position="133"/>
    </location>
    <ligand>
        <name>Zn(2+)</name>
        <dbReference type="ChEBI" id="CHEBI:29105"/>
        <label>1</label>
    </ligand>
</feature>
<dbReference type="STRING" id="38654.A0A1U7SLT7"/>
<dbReference type="CDD" id="cd04278">
    <property type="entry name" value="ZnMc_MMP"/>
    <property type="match status" value="1"/>
</dbReference>
<dbReference type="FunFam" id="2.110.10.10:FF:000002">
    <property type="entry name" value="Matrix metallopeptidase 3"/>
    <property type="match status" value="1"/>
</dbReference>
<feature type="binding site" evidence="16">
    <location>
        <position position="159"/>
    </location>
    <ligand>
        <name>Zn(2+)</name>
        <dbReference type="ChEBI" id="CHEBI:29105"/>
        <label>2</label>
        <note>catalytic</note>
    </ligand>
</feature>
<comment type="cofactor">
    <cofactor evidence="17">
        <name>Ca(2+)</name>
        <dbReference type="ChEBI" id="CHEBI:29108"/>
    </cofactor>
    <text evidence="17">Can bind about 5 Ca(2+) ions per subunit.</text>
</comment>
<dbReference type="SUPFAM" id="SSF55486">
    <property type="entry name" value="Metalloproteases ('zincins'), catalytic domain"/>
    <property type="match status" value="1"/>
</dbReference>
<keyword evidence="23" id="KW-1185">Reference proteome</keyword>
<feature type="active site" evidence="15">
    <location>
        <position position="156"/>
    </location>
</feature>
<dbReference type="CDD" id="cd00094">
    <property type="entry name" value="HX"/>
    <property type="match status" value="1"/>
</dbReference>
<dbReference type="InterPro" id="IPR006026">
    <property type="entry name" value="Peptidase_Metallo"/>
</dbReference>
<evidence type="ECO:0000256" key="6">
    <source>
        <dbReference type="ARBA" id="ARBA00022723"/>
    </source>
</evidence>
<dbReference type="Pfam" id="PF00045">
    <property type="entry name" value="Hemopexin"/>
    <property type="match status" value="2"/>
</dbReference>
<dbReference type="GO" id="GO:0030574">
    <property type="term" value="P:collagen catabolic process"/>
    <property type="evidence" value="ECO:0007669"/>
    <property type="project" value="TreeGrafter"/>
</dbReference>
<keyword evidence="11 17" id="KW-0106">Calcium</keyword>
<feature type="repeat" description="Hemopexin" evidence="21">
    <location>
        <begin position="356"/>
        <end position="399"/>
    </location>
</feature>
<dbReference type="PIRSF" id="PIRSF001191">
    <property type="entry name" value="Peptidase_M10A_matrix"/>
    <property type="match status" value="1"/>
</dbReference>
<keyword evidence="7" id="KW-0732">Signal</keyword>
<comment type="subcellular location">
    <subcellularLocation>
        <location evidence="1">Secreted</location>
        <location evidence="1">Extracellular space</location>
        <location evidence="1">Extracellular matrix</location>
    </subcellularLocation>
</comment>
<keyword evidence="3" id="KW-0964">Secreted</keyword>
<feature type="modified residue" description="Phosphotyrosine; by PKDCC" evidence="19">
    <location>
        <position position="294"/>
    </location>
</feature>
<dbReference type="Pfam" id="PF00413">
    <property type="entry name" value="Peptidase_M10"/>
    <property type="match status" value="1"/>
</dbReference>
<comment type="similarity">
    <text evidence="2">Belongs to the peptidase M10A family.</text>
</comment>
<dbReference type="GO" id="GO:0004222">
    <property type="term" value="F:metalloendopeptidase activity"/>
    <property type="evidence" value="ECO:0007669"/>
    <property type="project" value="InterPro"/>
</dbReference>
<feature type="domain" description="Peptidase metallopeptidase" evidence="22">
    <location>
        <begin position="41"/>
        <end position="201"/>
    </location>
</feature>
<evidence type="ECO:0000313" key="23">
    <source>
        <dbReference type="Proteomes" id="UP000189705"/>
    </source>
</evidence>
<dbReference type="SMART" id="SM00235">
    <property type="entry name" value="ZnMc"/>
    <property type="match status" value="1"/>
</dbReference>
<evidence type="ECO:0000256" key="19">
    <source>
        <dbReference type="PIRSR" id="PIRSR621190-4"/>
    </source>
</evidence>
<dbReference type="Gene3D" id="2.110.10.10">
    <property type="entry name" value="Hemopexin-like domain"/>
    <property type="match status" value="1"/>
</dbReference>
<evidence type="ECO:0000256" key="7">
    <source>
        <dbReference type="ARBA" id="ARBA00022729"/>
    </source>
</evidence>
<feature type="binding site" evidence="17">
    <location>
        <position position="362"/>
    </location>
    <ligand>
        <name>Ca(2+)</name>
        <dbReference type="ChEBI" id="CHEBI:29108"/>
        <label>5</label>
    </ligand>
</feature>
<evidence type="ECO:0000256" key="2">
    <source>
        <dbReference type="ARBA" id="ARBA00010370"/>
    </source>
</evidence>